<dbReference type="InterPro" id="IPR006664">
    <property type="entry name" value="OMP_bac"/>
</dbReference>
<evidence type="ECO:0000256" key="4">
    <source>
        <dbReference type="PROSITE-ProRule" id="PRU00473"/>
    </source>
</evidence>
<dbReference type="AlphaFoldDB" id="A0A1N6H1Q2"/>
<dbReference type="RefSeq" id="WP_245794482.1">
    <property type="nucleotide sequence ID" value="NZ_FSRL01000001.1"/>
</dbReference>
<evidence type="ECO:0000256" key="5">
    <source>
        <dbReference type="SAM" id="SignalP"/>
    </source>
</evidence>
<evidence type="ECO:0000259" key="6">
    <source>
        <dbReference type="PROSITE" id="PS51123"/>
    </source>
</evidence>
<dbReference type="CDD" id="cd07185">
    <property type="entry name" value="OmpA_C-like"/>
    <property type="match status" value="1"/>
</dbReference>
<dbReference type="PANTHER" id="PTHR30329:SF21">
    <property type="entry name" value="LIPOPROTEIN YIAD-RELATED"/>
    <property type="match status" value="1"/>
</dbReference>
<dbReference type="PRINTS" id="PR01021">
    <property type="entry name" value="OMPADOMAIN"/>
</dbReference>
<dbReference type="InterPro" id="IPR050330">
    <property type="entry name" value="Bact_OuterMem_StrucFunc"/>
</dbReference>
<name>A0A1N6H1Q2_9RHOB</name>
<comment type="subcellular location">
    <subcellularLocation>
        <location evidence="1">Cell outer membrane</location>
    </subcellularLocation>
</comment>
<dbReference type="SUPFAM" id="SSF103088">
    <property type="entry name" value="OmpA-like"/>
    <property type="match status" value="1"/>
</dbReference>
<keyword evidence="2 4" id="KW-0472">Membrane</keyword>
<keyword evidence="3" id="KW-0998">Cell outer membrane</keyword>
<accession>A0A1N6H1Q2</accession>
<reference evidence="8" key="1">
    <citation type="submission" date="2016-11" db="EMBL/GenBank/DDBJ databases">
        <authorList>
            <person name="Varghese N."/>
            <person name="Submissions S."/>
        </authorList>
    </citation>
    <scope>NUCLEOTIDE SEQUENCE [LARGE SCALE GENOMIC DNA]</scope>
    <source>
        <strain evidence="8">DSM 29440</strain>
    </source>
</reference>
<dbReference type="STRING" id="1217970.SAMN05444002_2997"/>
<dbReference type="EMBL" id="FSRL01000001">
    <property type="protein sequence ID" value="SIO13724.1"/>
    <property type="molecule type" value="Genomic_DNA"/>
</dbReference>
<dbReference type="PROSITE" id="PS51123">
    <property type="entry name" value="OMPA_2"/>
    <property type="match status" value="1"/>
</dbReference>
<evidence type="ECO:0000256" key="3">
    <source>
        <dbReference type="ARBA" id="ARBA00023237"/>
    </source>
</evidence>
<evidence type="ECO:0000256" key="2">
    <source>
        <dbReference type="ARBA" id="ARBA00023136"/>
    </source>
</evidence>
<evidence type="ECO:0000313" key="8">
    <source>
        <dbReference type="Proteomes" id="UP000184932"/>
    </source>
</evidence>
<protein>
    <submittedName>
        <fullName evidence="7">OmpA-OmpF porin, OOP family</fullName>
    </submittedName>
</protein>
<keyword evidence="8" id="KW-1185">Reference proteome</keyword>
<proteinExistence type="predicted"/>
<feature type="domain" description="OmpA-like" evidence="6">
    <location>
        <begin position="219"/>
        <end position="338"/>
    </location>
</feature>
<sequence length="338" mass="36256">MNLRTALLAAAFLTPITMAGASGADALKLEFPAGARQTAEQVETLGSYRLPISPFRNGDMQSVWAEGQVRQQAWQVQARGMTTLQLLAPLRAQVEASGFEVIFECEARECGGFDFRYATENLPEPDMHVDLGDYRFMAAHRMGEEKPEYVAFLVSRSAGRGFVQITRVGPEEAEADVLVASTKTPDLGESLIDEGDEDDLAGPLLGFSTPSTTVMPLTQQLEIHGRAVLEDLAFATGSSQLEVGEYTSLDLLAGYLKTHPERSVVLVGHTDAEGSLAGNIALSKKRAGAVEARLTALGVPASQIKAEGVGFLSPITSNLTEEGREANRRVEAILSSTE</sequence>
<feature type="chain" id="PRO_5012817017" evidence="5">
    <location>
        <begin position="22"/>
        <end position="338"/>
    </location>
</feature>
<keyword evidence="5" id="KW-0732">Signal</keyword>
<dbReference type="GO" id="GO:0009279">
    <property type="term" value="C:cell outer membrane"/>
    <property type="evidence" value="ECO:0007669"/>
    <property type="project" value="UniProtKB-SubCell"/>
</dbReference>
<dbReference type="InterPro" id="IPR036737">
    <property type="entry name" value="OmpA-like_sf"/>
</dbReference>
<gene>
    <name evidence="7" type="ORF">SAMN05444002_2997</name>
</gene>
<dbReference type="InterPro" id="IPR006665">
    <property type="entry name" value="OmpA-like"/>
</dbReference>
<evidence type="ECO:0000256" key="1">
    <source>
        <dbReference type="ARBA" id="ARBA00004442"/>
    </source>
</evidence>
<organism evidence="7 8">
    <name type="scientific">Vannielia litorea</name>
    <dbReference type="NCBI Taxonomy" id="1217970"/>
    <lineage>
        <taxon>Bacteria</taxon>
        <taxon>Pseudomonadati</taxon>
        <taxon>Pseudomonadota</taxon>
        <taxon>Alphaproteobacteria</taxon>
        <taxon>Rhodobacterales</taxon>
        <taxon>Paracoccaceae</taxon>
        <taxon>Vannielia</taxon>
    </lineage>
</organism>
<dbReference type="Proteomes" id="UP000184932">
    <property type="component" value="Unassembled WGS sequence"/>
</dbReference>
<feature type="signal peptide" evidence="5">
    <location>
        <begin position="1"/>
        <end position="21"/>
    </location>
</feature>
<dbReference type="Pfam" id="PF00691">
    <property type="entry name" value="OmpA"/>
    <property type="match status" value="1"/>
</dbReference>
<dbReference type="PANTHER" id="PTHR30329">
    <property type="entry name" value="STATOR ELEMENT OF FLAGELLAR MOTOR COMPLEX"/>
    <property type="match status" value="1"/>
</dbReference>
<evidence type="ECO:0000313" key="7">
    <source>
        <dbReference type="EMBL" id="SIO13724.1"/>
    </source>
</evidence>
<dbReference type="Gene3D" id="3.30.1330.60">
    <property type="entry name" value="OmpA-like domain"/>
    <property type="match status" value="1"/>
</dbReference>